<dbReference type="RefSeq" id="WP_236336299.1">
    <property type="nucleotide sequence ID" value="NZ_CAKMMG010000008.1"/>
</dbReference>
<evidence type="ECO:0000256" key="2">
    <source>
        <dbReference type="ARBA" id="ARBA00023125"/>
    </source>
</evidence>
<organism evidence="5 6">
    <name type="scientific">Paenibacillus auburnensis</name>
    <dbReference type="NCBI Taxonomy" id="2905649"/>
    <lineage>
        <taxon>Bacteria</taxon>
        <taxon>Bacillati</taxon>
        <taxon>Bacillota</taxon>
        <taxon>Bacilli</taxon>
        <taxon>Bacillales</taxon>
        <taxon>Paenibacillaceae</taxon>
        <taxon>Paenibacillus</taxon>
    </lineage>
</organism>
<gene>
    <name evidence="5" type="primary">rhaR_34</name>
    <name evidence="5" type="ORF">PAECIP111892_04441</name>
</gene>
<dbReference type="PROSITE" id="PS01124">
    <property type="entry name" value="HTH_ARAC_FAMILY_2"/>
    <property type="match status" value="1"/>
</dbReference>
<sequence length="280" mass="32587">MEADVYNLNGLSVHIHFVLDKVTFPGWEDIRNMVNVHSLYWIHEGEGVFLTNTEHKVQAGMLIYLKPGLKMSMRSEMDAPLRMTMLLFDCAELGYEAVWKDVQPIGTLRLPFLSQYCNEQAEELSRLFREIHQEWHPELAAGTAVSQAKSQILLHKLHQTVQADWNLMESGAFAAFEQIKGKLENAYMDHHRIEKLAEEYGISASYLRKLFLKHTGMGPKEYHMHIQNQQACRYLIFTDYPVREIANLCGFYEEYHFSKIFKQLNGVAPTVYRTRQRNGE</sequence>
<dbReference type="PANTHER" id="PTHR43280">
    <property type="entry name" value="ARAC-FAMILY TRANSCRIPTIONAL REGULATOR"/>
    <property type="match status" value="1"/>
</dbReference>
<evidence type="ECO:0000313" key="5">
    <source>
        <dbReference type="EMBL" id="CAH1217570.1"/>
    </source>
</evidence>
<comment type="caution">
    <text evidence="5">The sequence shown here is derived from an EMBL/GenBank/DDBJ whole genome shotgun (WGS) entry which is preliminary data.</text>
</comment>
<dbReference type="Pfam" id="PF12833">
    <property type="entry name" value="HTH_18"/>
    <property type="match status" value="1"/>
</dbReference>
<keyword evidence="6" id="KW-1185">Reference proteome</keyword>
<evidence type="ECO:0000259" key="4">
    <source>
        <dbReference type="PROSITE" id="PS01124"/>
    </source>
</evidence>
<feature type="domain" description="HTH araC/xylS-type" evidence="4">
    <location>
        <begin position="177"/>
        <end position="275"/>
    </location>
</feature>
<accession>A0ABM9CL73</accession>
<reference evidence="5" key="1">
    <citation type="submission" date="2022-01" db="EMBL/GenBank/DDBJ databases">
        <authorList>
            <person name="Criscuolo A."/>
        </authorList>
    </citation>
    <scope>NUCLEOTIDE SEQUENCE</scope>
    <source>
        <strain evidence="5">CIP111892</strain>
    </source>
</reference>
<dbReference type="SUPFAM" id="SSF46689">
    <property type="entry name" value="Homeodomain-like"/>
    <property type="match status" value="2"/>
</dbReference>
<dbReference type="InterPro" id="IPR037923">
    <property type="entry name" value="HTH-like"/>
</dbReference>
<evidence type="ECO:0000256" key="3">
    <source>
        <dbReference type="ARBA" id="ARBA00023163"/>
    </source>
</evidence>
<name>A0ABM9CL73_9BACL</name>
<proteinExistence type="predicted"/>
<protein>
    <submittedName>
        <fullName evidence="5">HTH-type transcriptional activator RhaR</fullName>
    </submittedName>
</protein>
<evidence type="ECO:0000256" key="1">
    <source>
        <dbReference type="ARBA" id="ARBA00023015"/>
    </source>
</evidence>
<dbReference type="InterPro" id="IPR009057">
    <property type="entry name" value="Homeodomain-like_sf"/>
</dbReference>
<dbReference type="InterPro" id="IPR003313">
    <property type="entry name" value="AraC-bd"/>
</dbReference>
<keyword evidence="1" id="KW-0805">Transcription regulation</keyword>
<dbReference type="PANTHER" id="PTHR43280:SF30">
    <property type="entry name" value="MMSAB OPERON REGULATORY PROTEIN"/>
    <property type="match status" value="1"/>
</dbReference>
<keyword evidence="3" id="KW-0804">Transcription</keyword>
<keyword evidence="2" id="KW-0238">DNA-binding</keyword>
<dbReference type="Proteomes" id="UP000838324">
    <property type="component" value="Unassembled WGS sequence"/>
</dbReference>
<dbReference type="InterPro" id="IPR018060">
    <property type="entry name" value="HTH_AraC"/>
</dbReference>
<dbReference type="Gene3D" id="1.10.10.60">
    <property type="entry name" value="Homeodomain-like"/>
    <property type="match status" value="2"/>
</dbReference>
<dbReference type="SUPFAM" id="SSF51215">
    <property type="entry name" value="Regulatory protein AraC"/>
    <property type="match status" value="1"/>
</dbReference>
<evidence type="ECO:0000313" key="6">
    <source>
        <dbReference type="Proteomes" id="UP000838324"/>
    </source>
</evidence>
<dbReference type="SMART" id="SM00342">
    <property type="entry name" value="HTH_ARAC"/>
    <property type="match status" value="1"/>
</dbReference>
<dbReference type="EMBL" id="CAKMMG010000008">
    <property type="protein sequence ID" value="CAH1217570.1"/>
    <property type="molecule type" value="Genomic_DNA"/>
</dbReference>
<dbReference type="Pfam" id="PF02311">
    <property type="entry name" value="AraC_binding"/>
    <property type="match status" value="1"/>
</dbReference>